<keyword evidence="14 23" id="KW-0472">Membrane</keyword>
<dbReference type="GO" id="GO:0030315">
    <property type="term" value="C:T-tubule"/>
    <property type="evidence" value="ECO:0007669"/>
    <property type="project" value="UniProtKB-ARBA"/>
</dbReference>
<proteinExistence type="inferred from homology"/>
<dbReference type="FunFam" id="1.20.120.350:FF:000062">
    <property type="entry name" value="Voltage-dependent L-type calcium channel subunit alpha"/>
    <property type="match status" value="1"/>
</dbReference>
<feature type="transmembrane region" description="Helical" evidence="23">
    <location>
        <begin position="960"/>
        <end position="990"/>
    </location>
</feature>
<dbReference type="PRINTS" id="PR01630">
    <property type="entry name" value="LVDCCALPHA1"/>
</dbReference>
<keyword evidence="26" id="KW-1185">Reference proteome</keyword>
<dbReference type="GO" id="GO:0051050">
    <property type="term" value="P:positive regulation of transport"/>
    <property type="evidence" value="ECO:0007669"/>
    <property type="project" value="UniProtKB-ARBA"/>
</dbReference>
<dbReference type="Pfam" id="PF00520">
    <property type="entry name" value="Ion_trans"/>
    <property type="match status" value="4"/>
</dbReference>
<dbReference type="Pfam" id="PF08763">
    <property type="entry name" value="Ca_chan_IQ"/>
    <property type="match status" value="1"/>
</dbReference>
<dbReference type="InterPro" id="IPR005446">
    <property type="entry name" value="VDCC_L_a1su"/>
</dbReference>
<feature type="glycosylation site" description="N-linked (GlcNAc...) asparagine" evidence="20">
    <location>
        <position position="269"/>
    </location>
</feature>
<keyword evidence="10 19" id="KW-0106">Calcium</keyword>
<evidence type="ECO:0000256" key="11">
    <source>
        <dbReference type="ARBA" id="ARBA00022882"/>
    </source>
</evidence>
<feature type="transmembrane region" description="Helical" evidence="23">
    <location>
        <begin position="290"/>
        <end position="311"/>
    </location>
</feature>
<keyword evidence="3" id="KW-0813">Transport</keyword>
<dbReference type="FunFam" id="1.10.287.70:FF:000021">
    <property type="entry name" value="Voltage-dependent L-type calcium channel subunit alpha"/>
    <property type="match status" value="1"/>
</dbReference>
<feature type="transmembrane region" description="Helical" evidence="23">
    <location>
        <begin position="323"/>
        <end position="345"/>
    </location>
</feature>
<feature type="transmembrane region" description="Helical" evidence="23">
    <location>
        <begin position="1291"/>
        <end position="1309"/>
    </location>
</feature>
<gene>
    <name evidence="25" type="primary">CACNA1D</name>
</gene>
<evidence type="ECO:0000313" key="25">
    <source>
        <dbReference type="Ensembl" id="ENSCCAP00000029558.1"/>
    </source>
</evidence>
<keyword evidence="7 23" id="KW-0812">Transmembrane</keyword>
<evidence type="ECO:0000256" key="19">
    <source>
        <dbReference type="PIRSR" id="PIRSR602077-1"/>
    </source>
</evidence>
<feature type="transmembrane region" description="Helical" evidence="23">
    <location>
        <begin position="683"/>
        <end position="710"/>
    </location>
</feature>
<sequence>SFSSWAVPVRSVAVRWAWLLGQIQEKGSDAEPRFPGKVHGDLSQGQPVEVACHVIVAFPIIKLCLEENAYMCKMLILISAPFSVSSSSPTFFGMFLCFSPQEKVEYAFLIIFTVETFLKIIAYGLLLHPNAYVRNGWNLLDFVIVIVGLFSVILEQLTKETEGGNHSSGKSGGFDVKALRAFRVLRPLRLVSGVPSLQVVLNSIIKAMVPLLHIALLVLFVIIIYAIIGLELFIGKMHKTCFFADSDIVAEEDPAPCAFSGNGRQCTANGTECRSGWVGPNGGITNFDNFAFAMLTVFQCITMEGWTDVLYWMNDAMGFELPWVYFVSLVIFGSFFVLNLVLGVLSGEFSKEREKAKARGDFQKLREKQQLEEDLKGYLDWITQAEDIDPENEEEGGEEGKRNTSMPTSETESVNTENVSGEAETRGCCGSLWCWWRRRGATKAGPSGCRRWGNICLSFSRRWRRWNRFNRRRCRAAVKSVTFYWLVIVLVFLNTLTISSEHYNQPDWLTQIQDIANKVLLALFTCEMLVKMYSLGLQAYFVSLFNRFDCFVVCGGITETILVELEIMSPLGISVFRCVRLLRIFKVTRHWTSLSNLVASLLNSMKSIASLLLLLFLFIIIFSLLGMQLFGGKFNFDETQTKRSTFDNFPQALLTVFQILTGEDWNAVMYDGIMAYGGPSSSGMIVCIYFIILFICGNYILLNVFLAIAVDNLADAESLNTAQKEEAEEKERKKIARKESLENKKNKPEVNQIANSDNKVTIDDYREEDEDKDPYPPCDVPVGEEEEEEEEDEPEVPAGPRPRRISELNMKEKIAPIPEGSAFFILSKTNPIRVGCHKLINHHIFTNLILVFIMLSSAALAAEDPIRSHSFRNTILGYFDYAFTAIFTVEILLKMTTFGAFLHKGAFCRNYFNLLDMLVVGVSLVSFGIQSSAISVVKILRVLRVLRPLRAINRAKGLKHVVQCVFVAIRTIGNIMIVTTLLQFMFACIGVQLFKGKFYRCTDEAKSNPEECRGLFILYKDGDVDSPVVRERIWQNSDFNFDNVLSAMMALFTVSTFEGWPALLYKAIDSNGENVGPVYNHRVEISIFFIIYIIIVAFFMMNIFVGFVIVTFQEQGEKEYKNCELDKNQRQCVEYALKARPLRRYIPKNPYQYKFWYVVNSSPFEYMMFVLIMLNTLCLAMQHYEQSKMFNDAMDILNMVFTGVFTVEMVLKVIAFKPKGYFSDAWNTFDSLIVIGSIIDVALSEADNSEESNRISITFFRLFRVMRLVKLLSRGEGIRTLLWTFIKSFQALPYVALLIAMLFFIYAVIGMQMFGKVAMRDNNQINRNNNFQTFPQAVLLLFRCATGEAWQEIMLACLPGKLCDPESDYNPGEEYTCGSNFAIVYFISFYMLCAFLIINLFVAVIMDNFDYLTRDWSILGPHHLDEFKRIWSEYDPEAKGRIKHLDVVTLLRRIQPPLGFGKLCPHRVACKRLVAMNMPLNSDGTVMFNATLFALVRTALKIKTEGNLEQANEELRAVIKKIWKKTSMKLLDQVVPPAGDDEVTVGKFYATFLIQDYFRKFKKRKEQGLVGKYPAKNTTIALQAGLRTLHDIGPEIRRAISCDLQDDEPEETKREEDDDVFKRNGALLGNHVNHVNSDRRDSLQQTNTTHRPLHVQRPSIPPASDTEKPLFPPAGNSVCHNHHNHNSIGKQVPTSTNANLNNANMSKAAHGKRPSIGNLEHVSENGHHSSHKHDREPQRRSSVKRSDSGDEQLPTICREDPEIHGYFRDPRCLGEQEYFSSEECYEDDSSPTWSRQNYGYYSRYPGRNVDFERLRGYHQPQGFLEDDDSPICYDSRRSPRRRLLPPTPASHRRSSFNFECLRRQSSQEEIPSSPTFFPHRTALPLHLMQQQIMAVAGLDSSKAQKYSPSHSTRSWATPPATPPYRDWTPCYTPLIQVEQSEALDQVNGSLPSLHRSSWYTDEPDISYRTFTPASLTIPSSFRNKNSDKQRSADSLVEAVLISEGLGRYARDPKFVSATKHEIADACDLTIDEMESAASTLLNGNVRPRANGDVGSLSHQQDYELQDFGPGYSDEEPDPGRDEEDLADEMICITTL</sequence>
<feature type="transmembrane region" description="Helical" evidence="23">
    <location>
        <begin position="1383"/>
        <end position="1406"/>
    </location>
</feature>
<dbReference type="Ensembl" id="ENSCCAT00000047295.1">
    <property type="protein sequence ID" value="ENSCCAP00000029558.1"/>
    <property type="gene ID" value="ENSCCAG00000032707.1"/>
</dbReference>
<dbReference type="GO" id="GO:0046872">
    <property type="term" value="F:metal ion binding"/>
    <property type="evidence" value="ECO:0007669"/>
    <property type="project" value="UniProtKB-KW"/>
</dbReference>
<feature type="binding site" evidence="19">
    <location>
        <position position="1058"/>
    </location>
    <ligand>
        <name>Ca(2+)</name>
        <dbReference type="ChEBI" id="CHEBI:29108"/>
    </ligand>
</feature>
<dbReference type="InterPro" id="IPR050599">
    <property type="entry name" value="VDCC_alpha-1_subunit"/>
</dbReference>
<evidence type="ECO:0000256" key="20">
    <source>
        <dbReference type="PIRSR" id="PIRSR602077-3"/>
    </source>
</evidence>
<dbReference type="InterPro" id="IPR031688">
    <property type="entry name" value="CAC1F_C"/>
</dbReference>
<dbReference type="GO" id="GO:0005891">
    <property type="term" value="C:voltage-gated calcium channel complex"/>
    <property type="evidence" value="ECO:0007669"/>
    <property type="project" value="InterPro"/>
</dbReference>
<dbReference type="PRINTS" id="PR01636">
    <property type="entry name" value="LVDCCALPHA1D"/>
</dbReference>
<keyword evidence="5 21" id="KW-0109">Calcium transport</keyword>
<evidence type="ECO:0000256" key="13">
    <source>
        <dbReference type="ARBA" id="ARBA00023065"/>
    </source>
</evidence>
<keyword evidence="13" id="KW-0406">Ion transport</keyword>
<dbReference type="PANTHER" id="PTHR45628:SF11">
    <property type="entry name" value="VOLTAGE-DEPENDENT L-TYPE CALCIUM CHANNEL SUBUNIT ALPHA-1D"/>
    <property type="match status" value="1"/>
</dbReference>
<evidence type="ECO:0000256" key="16">
    <source>
        <dbReference type="ARBA" id="ARBA00023303"/>
    </source>
</evidence>
<dbReference type="GO" id="GO:0023052">
    <property type="term" value="P:signaling"/>
    <property type="evidence" value="ECO:0007669"/>
    <property type="project" value="UniProtKB-ARBA"/>
</dbReference>
<feature type="domain" description="Voltage-dependent calcium channel alpha-1 subunit IQ" evidence="24">
    <location>
        <begin position="1540"/>
        <end position="1574"/>
    </location>
</feature>
<feature type="transmembrane region" description="Helical" evidence="23">
    <location>
        <begin position="611"/>
        <end position="630"/>
    </location>
</feature>
<dbReference type="GO" id="GO:0006936">
    <property type="term" value="P:muscle contraction"/>
    <property type="evidence" value="ECO:0007669"/>
    <property type="project" value="UniProtKB-ARBA"/>
</dbReference>
<feature type="compositionally biased region" description="Polar residues" evidence="22">
    <location>
        <begin position="1687"/>
        <end position="1705"/>
    </location>
</feature>
<dbReference type="PRINTS" id="PR00167">
    <property type="entry name" value="CACHANNEL"/>
</dbReference>
<dbReference type="Gene3D" id="1.20.120.350">
    <property type="entry name" value="Voltage-gated potassium channels. Chain C"/>
    <property type="match status" value="4"/>
</dbReference>
<feature type="transmembrane region" description="Helical" evidence="23">
    <location>
        <begin position="137"/>
        <end position="154"/>
    </location>
</feature>
<evidence type="ECO:0000256" key="12">
    <source>
        <dbReference type="ARBA" id="ARBA00022989"/>
    </source>
</evidence>
<feature type="region of interest" description="Disordered" evidence="22">
    <location>
        <begin position="1600"/>
        <end position="1760"/>
    </location>
</feature>
<feature type="region of interest" description="Disordered" evidence="22">
    <location>
        <begin position="2063"/>
        <end position="2086"/>
    </location>
</feature>
<comment type="similarity">
    <text evidence="2">Belongs to the calcium channel alpha-1 subunit (TC 1.A.1.11) family. CACNA1D subfamily.</text>
</comment>
<evidence type="ECO:0000256" key="10">
    <source>
        <dbReference type="ARBA" id="ARBA00022837"/>
    </source>
</evidence>
<evidence type="ECO:0000256" key="15">
    <source>
        <dbReference type="ARBA" id="ARBA00023157"/>
    </source>
</evidence>
<dbReference type="GO" id="GO:0007154">
    <property type="term" value="P:cell communication"/>
    <property type="evidence" value="ECO:0007669"/>
    <property type="project" value="UniProtKB-ARBA"/>
</dbReference>
<dbReference type="InterPro" id="IPR005821">
    <property type="entry name" value="Ion_trans_dom"/>
</dbReference>
<evidence type="ECO:0000256" key="7">
    <source>
        <dbReference type="ARBA" id="ARBA00022692"/>
    </source>
</evidence>
<protein>
    <recommendedName>
        <fullName evidence="21">Voltage-dependent L-type calcium channel subunit alpha</fullName>
    </recommendedName>
</protein>
<reference evidence="25" key="2">
    <citation type="submission" date="2025-09" db="UniProtKB">
        <authorList>
            <consortium name="Ensembl"/>
        </authorList>
    </citation>
    <scope>IDENTIFICATION</scope>
</reference>
<feature type="compositionally biased region" description="Basic and acidic residues" evidence="22">
    <location>
        <begin position="1721"/>
        <end position="1748"/>
    </location>
</feature>
<dbReference type="Gene3D" id="6.10.250.2180">
    <property type="match status" value="1"/>
</dbReference>
<keyword evidence="12 23" id="KW-1133">Transmembrane helix</keyword>
<feature type="region of interest" description="Disordered" evidence="22">
    <location>
        <begin position="724"/>
        <end position="807"/>
    </location>
</feature>
<evidence type="ECO:0000256" key="2">
    <source>
        <dbReference type="ARBA" id="ARBA00010354"/>
    </source>
</evidence>
<feature type="transmembrane region" description="Helical" evidence="23">
    <location>
        <begin position="1196"/>
        <end position="1216"/>
    </location>
</feature>
<comment type="subcellular location">
    <subcellularLocation>
        <location evidence="1 21">Membrane</location>
        <topology evidence="1 21">Multi-pass membrane protein</topology>
    </subcellularLocation>
</comment>
<keyword evidence="8 19" id="KW-0479">Metal-binding</keyword>
<dbReference type="GO" id="GO:0008331">
    <property type="term" value="F:high voltage-gated calcium channel activity"/>
    <property type="evidence" value="ECO:0007669"/>
    <property type="project" value="TreeGrafter"/>
</dbReference>
<evidence type="ECO:0000256" key="23">
    <source>
        <dbReference type="SAM" id="Phobius"/>
    </source>
</evidence>
<feature type="compositionally biased region" description="Basic and acidic residues" evidence="22">
    <location>
        <begin position="724"/>
        <end position="748"/>
    </location>
</feature>
<keyword evidence="9" id="KW-0677">Repeat</keyword>
<feature type="binding site" evidence="19">
    <location>
        <position position="663"/>
    </location>
    <ligand>
        <name>Ca(2+)</name>
        <dbReference type="ChEBI" id="CHEBI:29108"/>
    </ligand>
</feature>
<evidence type="ECO:0000259" key="24">
    <source>
        <dbReference type="SMART" id="SM01062"/>
    </source>
</evidence>
<dbReference type="FunFam" id="1.10.287.70:FF:000007">
    <property type="entry name" value="Voltage-dependent L-type calcium channel subunit alpha"/>
    <property type="match status" value="1"/>
</dbReference>
<dbReference type="SMART" id="SM01062">
    <property type="entry name" value="Ca_chan_IQ"/>
    <property type="match status" value="1"/>
</dbReference>
<feature type="compositionally biased region" description="Acidic residues" evidence="22">
    <location>
        <begin position="782"/>
        <end position="795"/>
    </location>
</feature>
<dbReference type="FunFam" id="1.10.238.10:FF:000063">
    <property type="entry name" value="Voltage-dependent N-type calcium channel subunit alpha"/>
    <property type="match status" value="1"/>
</dbReference>
<dbReference type="InterPro" id="IPR031649">
    <property type="entry name" value="GPHH_dom"/>
</dbReference>
<feature type="transmembrane region" description="Helical" evidence="23">
    <location>
        <begin position="844"/>
        <end position="862"/>
    </location>
</feature>
<evidence type="ECO:0000256" key="22">
    <source>
        <dbReference type="SAM" id="MobiDB-lite"/>
    </source>
</evidence>
<dbReference type="FunFam" id="1.10.287.70:FF:000009">
    <property type="entry name" value="Voltage-dependent L-type calcium channel subunit alpha"/>
    <property type="match status" value="1"/>
</dbReference>
<feature type="compositionally biased region" description="Acidic residues" evidence="22">
    <location>
        <begin position="2072"/>
        <end position="2086"/>
    </location>
</feature>
<dbReference type="FunFam" id="1.20.120.350:FF:000006">
    <property type="entry name" value="Voltage-dependent L-type calcium channel subunit alpha"/>
    <property type="match status" value="1"/>
</dbReference>
<dbReference type="FunFam" id="1.20.120.350:FF:000001">
    <property type="entry name" value="Voltage-dependent L-type calcium channel subunit alpha"/>
    <property type="match status" value="1"/>
</dbReference>
<feature type="transmembrane region" description="Helical" evidence="23">
    <location>
        <begin position="882"/>
        <end position="902"/>
    </location>
</feature>
<dbReference type="GO" id="GO:0098703">
    <property type="term" value="P:calcium ion import across plasma membrane"/>
    <property type="evidence" value="ECO:0007669"/>
    <property type="project" value="TreeGrafter"/>
</dbReference>
<evidence type="ECO:0000256" key="21">
    <source>
        <dbReference type="RuleBase" id="RU003808"/>
    </source>
</evidence>
<feature type="transmembrane region" description="Helical" evidence="23">
    <location>
        <begin position="914"/>
        <end position="940"/>
    </location>
</feature>
<keyword evidence="16" id="KW-0407">Ion channel</keyword>
<feature type="transmembrane region" description="Helical" evidence="23">
    <location>
        <begin position="75"/>
        <end position="99"/>
    </location>
</feature>
<name>A0A2K5RN44_CEBIM</name>
<dbReference type="FunFam" id="1.20.120.350:FF:000027">
    <property type="entry name" value="Voltage-dependent L-type calcium channel subunit alpha"/>
    <property type="match status" value="1"/>
</dbReference>
<keyword evidence="15" id="KW-1015">Disulfide bond</keyword>
<dbReference type="InterPro" id="IPR002077">
    <property type="entry name" value="VDCCAlpha1"/>
</dbReference>
<comment type="function">
    <text evidence="18">Voltage-sensitive calcium channels (VSCC) mediate the entry of calcium ions into excitable cells and are also involved in a variety of calcium-dependent processes, including muscle contraction, hormone or neurotransmitter release, gene expression, cell motility, cell division and cell death. The isoform alpha-1D gives rise to L-type calcium currents. Long-lasting (L-type) calcium channels belong to the 'high-voltage activated' (HVA) group. They are blocked by dihydropyridines (DHP), phenylalkylamines, and by benzothiazepines.</text>
</comment>
<dbReference type="Proteomes" id="UP000233040">
    <property type="component" value="Unassembled WGS sequence"/>
</dbReference>
<evidence type="ECO:0000256" key="14">
    <source>
        <dbReference type="ARBA" id="ARBA00023136"/>
    </source>
</evidence>
<dbReference type="Gene3D" id="1.10.287.70">
    <property type="match status" value="4"/>
</dbReference>
<dbReference type="Gene3D" id="6.10.250.2500">
    <property type="match status" value="1"/>
</dbReference>
<reference evidence="25" key="1">
    <citation type="submission" date="2025-08" db="UniProtKB">
        <authorList>
            <consortium name="Ensembl"/>
        </authorList>
    </citation>
    <scope>IDENTIFICATION</scope>
</reference>
<dbReference type="GO" id="GO:0010959">
    <property type="term" value="P:regulation of metal ion transport"/>
    <property type="evidence" value="ECO:0007669"/>
    <property type="project" value="UniProtKB-ARBA"/>
</dbReference>
<evidence type="ECO:0000256" key="1">
    <source>
        <dbReference type="ARBA" id="ARBA00004141"/>
    </source>
</evidence>
<dbReference type="GeneTree" id="ENSGT00940000154839"/>
<keyword evidence="11 21" id="KW-0851">Voltage-gated channel</keyword>
<feature type="transmembrane region" description="Helical" evidence="23">
    <location>
        <begin position="106"/>
        <end position="125"/>
    </location>
</feature>
<evidence type="ECO:0000256" key="8">
    <source>
        <dbReference type="ARBA" id="ARBA00022723"/>
    </source>
</evidence>
<feature type="binding site" evidence="19">
    <location>
        <position position="304"/>
    </location>
    <ligand>
        <name>Ca(2+)</name>
        <dbReference type="ChEBI" id="CHEBI:29108"/>
    </ligand>
</feature>
<evidence type="ECO:0000256" key="3">
    <source>
        <dbReference type="ARBA" id="ARBA00022448"/>
    </source>
</evidence>
<accession>A0A2K5RN44</accession>
<dbReference type="InterPro" id="IPR027359">
    <property type="entry name" value="Volt_channel_dom_sf"/>
</dbReference>
<dbReference type="SUPFAM" id="SSF81324">
    <property type="entry name" value="Voltage-gated potassium channels"/>
    <property type="match status" value="4"/>
</dbReference>
<evidence type="ECO:0000256" key="17">
    <source>
        <dbReference type="ARBA" id="ARBA00036634"/>
    </source>
</evidence>
<dbReference type="InterPro" id="IPR014873">
    <property type="entry name" value="VDCC_a1su_IQ"/>
</dbReference>
<evidence type="ECO:0000256" key="6">
    <source>
        <dbReference type="ARBA" id="ARBA00022673"/>
    </source>
</evidence>
<feature type="transmembrane region" description="Helical" evidence="23">
    <location>
        <begin position="481"/>
        <end position="499"/>
    </location>
</feature>
<dbReference type="GO" id="GO:0008092">
    <property type="term" value="F:cytoskeletal protein binding"/>
    <property type="evidence" value="ECO:0007669"/>
    <property type="project" value="UniProtKB-ARBA"/>
</dbReference>
<feature type="transmembrane region" description="Helical" evidence="23">
    <location>
        <begin position="1087"/>
        <end position="1112"/>
    </location>
</feature>
<evidence type="ECO:0000256" key="9">
    <source>
        <dbReference type="ARBA" id="ARBA00022737"/>
    </source>
</evidence>
<evidence type="ECO:0000256" key="5">
    <source>
        <dbReference type="ARBA" id="ARBA00022568"/>
    </source>
</evidence>
<feature type="transmembrane region" description="Helical" evidence="23">
    <location>
        <begin position="211"/>
        <end position="234"/>
    </location>
</feature>
<feature type="compositionally biased region" description="Polar residues" evidence="22">
    <location>
        <begin position="403"/>
        <end position="418"/>
    </location>
</feature>
<feature type="region of interest" description="Disordered" evidence="22">
    <location>
        <begin position="389"/>
        <end position="418"/>
    </location>
</feature>
<dbReference type="GO" id="GO:0086007">
    <property type="term" value="F:voltage-gated calcium channel activity involved in cardiac muscle cell action potential"/>
    <property type="evidence" value="ECO:0007669"/>
    <property type="project" value="UniProtKB-ARBA"/>
</dbReference>
<feature type="transmembrane region" description="Helical" evidence="23">
    <location>
        <begin position="1166"/>
        <end position="1184"/>
    </location>
</feature>
<keyword evidence="20" id="KW-0325">Glycoprotein</keyword>
<evidence type="ECO:0000256" key="18">
    <source>
        <dbReference type="ARBA" id="ARBA00057257"/>
    </source>
</evidence>
<comment type="catalytic activity">
    <reaction evidence="17">
        <text>Ca(2+)(in) = Ca(2+)(out)</text>
        <dbReference type="Rhea" id="RHEA:29671"/>
        <dbReference type="ChEBI" id="CHEBI:29108"/>
    </reaction>
</comment>
<evidence type="ECO:0000256" key="4">
    <source>
        <dbReference type="ARBA" id="ARBA00022553"/>
    </source>
</evidence>
<dbReference type="InterPro" id="IPR005452">
    <property type="entry name" value="LVDCC_a1dsu"/>
</dbReference>
<feature type="transmembrane region" description="Helical" evidence="23">
    <location>
        <begin position="519"/>
        <end position="542"/>
    </location>
</feature>
<dbReference type="Pfam" id="PF16885">
    <property type="entry name" value="CAC1F_C"/>
    <property type="match status" value="1"/>
</dbReference>
<dbReference type="GO" id="GO:0050877">
    <property type="term" value="P:nervous system process"/>
    <property type="evidence" value="ECO:0007669"/>
    <property type="project" value="UniProtKB-ARBA"/>
</dbReference>
<organism evidence="25 26">
    <name type="scientific">Cebus imitator</name>
    <name type="common">Panamanian white-faced capuchin</name>
    <name type="synonym">Cebus capucinus imitator</name>
    <dbReference type="NCBI Taxonomy" id="2715852"/>
    <lineage>
        <taxon>Eukaryota</taxon>
        <taxon>Metazoa</taxon>
        <taxon>Chordata</taxon>
        <taxon>Craniata</taxon>
        <taxon>Vertebrata</taxon>
        <taxon>Euteleostomi</taxon>
        <taxon>Mammalia</taxon>
        <taxon>Eutheria</taxon>
        <taxon>Euarchontoglires</taxon>
        <taxon>Primates</taxon>
        <taxon>Haplorrhini</taxon>
        <taxon>Platyrrhini</taxon>
        <taxon>Cebidae</taxon>
        <taxon>Cebinae</taxon>
        <taxon>Cebus</taxon>
    </lineage>
</organism>
<keyword evidence="4" id="KW-0597">Phosphoprotein</keyword>
<dbReference type="PANTHER" id="PTHR45628">
    <property type="entry name" value="VOLTAGE-DEPENDENT CALCIUM CHANNEL TYPE A SUBUNIT ALPHA-1"/>
    <property type="match status" value="1"/>
</dbReference>
<keyword evidence="6 21" id="KW-0107">Calcium channel</keyword>
<dbReference type="Pfam" id="PF16905">
    <property type="entry name" value="GPHH"/>
    <property type="match status" value="1"/>
</dbReference>
<evidence type="ECO:0000313" key="26">
    <source>
        <dbReference type="Proteomes" id="UP000233040"/>
    </source>
</evidence>